<keyword evidence="2" id="KW-1185">Reference proteome</keyword>
<reference evidence="1 2" key="1">
    <citation type="journal article" date="2022" name="DNA Res.">
        <title>Chromosomal-level genome assembly of the orchid tree Bauhinia variegata (Leguminosae; Cercidoideae) supports the allotetraploid origin hypothesis of Bauhinia.</title>
        <authorList>
            <person name="Zhong Y."/>
            <person name="Chen Y."/>
            <person name="Zheng D."/>
            <person name="Pang J."/>
            <person name="Liu Y."/>
            <person name="Luo S."/>
            <person name="Meng S."/>
            <person name="Qian L."/>
            <person name="Wei D."/>
            <person name="Dai S."/>
            <person name="Zhou R."/>
        </authorList>
    </citation>
    <scope>NUCLEOTIDE SEQUENCE [LARGE SCALE GENOMIC DNA]</scope>
    <source>
        <strain evidence="1">BV-YZ2020</strain>
    </source>
</reference>
<name>A0ACB9PET6_BAUVA</name>
<organism evidence="1 2">
    <name type="scientific">Bauhinia variegata</name>
    <name type="common">Purple orchid tree</name>
    <name type="synonym">Phanera variegata</name>
    <dbReference type="NCBI Taxonomy" id="167791"/>
    <lineage>
        <taxon>Eukaryota</taxon>
        <taxon>Viridiplantae</taxon>
        <taxon>Streptophyta</taxon>
        <taxon>Embryophyta</taxon>
        <taxon>Tracheophyta</taxon>
        <taxon>Spermatophyta</taxon>
        <taxon>Magnoliopsida</taxon>
        <taxon>eudicotyledons</taxon>
        <taxon>Gunneridae</taxon>
        <taxon>Pentapetalae</taxon>
        <taxon>rosids</taxon>
        <taxon>fabids</taxon>
        <taxon>Fabales</taxon>
        <taxon>Fabaceae</taxon>
        <taxon>Cercidoideae</taxon>
        <taxon>Cercideae</taxon>
        <taxon>Bauhiniinae</taxon>
        <taxon>Bauhinia</taxon>
    </lineage>
</organism>
<sequence length="696" mass="78015">MAYWLRAAEDLFEVVDRRAKLVVSELSDEQSDSKSPASNGQGSQGKRTKSKPKAQKEESPSPMLSDIAKERRGTPETPVDATTGKYKVDLIVENEGNASISTDQSNKEQQLVDSALPSISVPSIEMLTDGLDKCDTDSVEVLVSNDVGEVATASANDELIKENISDINEDHPPPSSKGIKGPGEDQPVDVNEIIKSGDVDADLKLGQERSENVAPDNDSVLKDASPKVESIVDEKGKRDHKTDISPKKVEDQLDEARGLLKTTKSTGQSKEARLARVCAGLSSRLQGYKSENAQLEELLSAERELSKSYEARIQQLQKDLSESKREVTRVESSMAEALTAKNAEVEALVSSMDAVKKQAALSEGNIASLQASMESMMRNRELAETRMMQALREELASAERRAEEERAAHNATKKAAMEREVELEHRAVEASTALARIQRIADERMAKASELDQKVALLEVECSSLSQELQDMEAHARREQLKSPEEANQVIQTQTWQEEIERARQGQKQAENKLSSLEAELQNMRVEMAAMKRDAEHYSRQEHMELEKRYRELTDLLYYKQTQLENFASEKAASEFQLEKEIKRLQEAQVETERSRVSCRASSSWEEETEIKTLEPLPLHQRHMAGASVQKAVKLLDSGAVRATRFLWRYPTARVVLFFYLVFVHLFLMYLLHRLQEQASAREVAESLRLPNPILP</sequence>
<evidence type="ECO:0000313" key="1">
    <source>
        <dbReference type="EMBL" id="KAI4347070.1"/>
    </source>
</evidence>
<dbReference type="Proteomes" id="UP000828941">
    <property type="component" value="Chromosome 4"/>
</dbReference>
<proteinExistence type="predicted"/>
<dbReference type="EMBL" id="CM039429">
    <property type="protein sequence ID" value="KAI4347070.1"/>
    <property type="molecule type" value="Genomic_DNA"/>
</dbReference>
<protein>
    <submittedName>
        <fullName evidence="1">Uncharacterized protein</fullName>
    </submittedName>
</protein>
<evidence type="ECO:0000313" key="2">
    <source>
        <dbReference type="Proteomes" id="UP000828941"/>
    </source>
</evidence>
<accession>A0ACB9PET6</accession>
<gene>
    <name evidence="1" type="ORF">L6164_007919</name>
</gene>
<comment type="caution">
    <text evidence="1">The sequence shown here is derived from an EMBL/GenBank/DDBJ whole genome shotgun (WGS) entry which is preliminary data.</text>
</comment>